<dbReference type="InterPro" id="IPR050465">
    <property type="entry name" value="UPF0194_transport"/>
</dbReference>
<dbReference type="InterPro" id="IPR059052">
    <property type="entry name" value="HH_YbhG-like"/>
</dbReference>
<dbReference type="Gene3D" id="1.10.287.470">
    <property type="entry name" value="Helix hairpin bin"/>
    <property type="match status" value="2"/>
</dbReference>
<evidence type="ECO:0000256" key="2">
    <source>
        <dbReference type="ARBA" id="ARBA00010602"/>
    </source>
</evidence>
<reference evidence="8 9" key="1">
    <citation type="journal article" date="2018" name="Syst. Appl. Microbiol.">
        <title>Ereboglobus luteus gen. nov. sp. nov. from cockroach guts, and new insights into the oxygen relationship of the genera Opitutus and Didymococcus (Verrucomicrobia: Opitutaceae).</title>
        <authorList>
            <person name="Tegtmeier D."/>
            <person name="Belitz A."/>
            <person name="Radek R."/>
            <person name="Heimerl T."/>
            <person name="Brune A."/>
        </authorList>
    </citation>
    <scope>NUCLEOTIDE SEQUENCE [LARGE SCALE GENOMIC DNA]</scope>
    <source>
        <strain evidence="8 9">Ho45</strain>
    </source>
</reference>
<dbReference type="Proteomes" id="UP000244896">
    <property type="component" value="Chromosome"/>
</dbReference>
<evidence type="ECO:0000313" key="9">
    <source>
        <dbReference type="Proteomes" id="UP000244896"/>
    </source>
</evidence>
<dbReference type="Pfam" id="PF25881">
    <property type="entry name" value="HH_YBHG"/>
    <property type="match status" value="1"/>
</dbReference>
<dbReference type="GO" id="GO:0042597">
    <property type="term" value="C:periplasmic space"/>
    <property type="evidence" value="ECO:0007669"/>
    <property type="project" value="UniProtKB-SubCell"/>
</dbReference>
<dbReference type="InterPro" id="IPR058792">
    <property type="entry name" value="Beta-barrel_RND_2"/>
</dbReference>
<evidence type="ECO:0000313" key="8">
    <source>
        <dbReference type="EMBL" id="AWI09824.1"/>
    </source>
</evidence>
<dbReference type="SUPFAM" id="SSF111369">
    <property type="entry name" value="HlyD-like secretion proteins"/>
    <property type="match status" value="3"/>
</dbReference>
<proteinExistence type="inferred from homology"/>
<keyword evidence="9" id="KW-1185">Reference proteome</keyword>
<comment type="similarity">
    <text evidence="2">Belongs to the UPF0194 family.</text>
</comment>
<protein>
    <submittedName>
        <fullName evidence="8">Secretion protein HlyD</fullName>
    </submittedName>
</protein>
<evidence type="ECO:0000259" key="6">
    <source>
        <dbReference type="Pfam" id="PF25881"/>
    </source>
</evidence>
<dbReference type="EMBL" id="CP023004">
    <property type="protein sequence ID" value="AWI09824.1"/>
    <property type="molecule type" value="Genomic_DNA"/>
</dbReference>
<keyword evidence="5" id="KW-0175">Coiled coil</keyword>
<name>A0A2U8E5I7_9BACT</name>
<dbReference type="NCBIfam" id="NF002939">
    <property type="entry name" value="PRK03598.1"/>
    <property type="match status" value="1"/>
</dbReference>
<sequence length="335" mass="36183">MKRKIPLILFLAAAAGLGAWFWHSSLEKQDATHLTLHGNVDIREVNLGFRVSGRVTEILKDEGDPVAPGDTIARIDAAPYEQEVAQAGAALAVAEAELARLVAGYRAEEIAQARAAVNELEATLANNQVNAKRIAELLRQNASPQQDYDNAATAVLIAEKRLQSAKAALDLLLAGYRAEDIEKARAQVAQNRAALETARIRLSDTTLAAPSAGTISTRALEPGAIAQAGATVFTLSLDNPVWLRAYINEPDLGKIAPGMTVDVFTDSRPGKPYQGKIGHISPRAEFTPKTVQTESLRTTLVYRLRITVTNPDNMLRQGMPVSVRVAPAENEKLER</sequence>
<comment type="subcellular location">
    <subcellularLocation>
        <location evidence="1">Periplasm</location>
    </subcellularLocation>
</comment>
<dbReference type="Pfam" id="PF25954">
    <property type="entry name" value="Beta-barrel_RND_2"/>
    <property type="match status" value="1"/>
</dbReference>
<keyword evidence="4" id="KW-0574">Periplasm</keyword>
<organism evidence="8 9">
    <name type="scientific">Ereboglobus luteus</name>
    <dbReference type="NCBI Taxonomy" id="1796921"/>
    <lineage>
        <taxon>Bacteria</taxon>
        <taxon>Pseudomonadati</taxon>
        <taxon>Verrucomicrobiota</taxon>
        <taxon>Opitutia</taxon>
        <taxon>Opitutales</taxon>
        <taxon>Opitutaceae</taxon>
        <taxon>Ereboglobus</taxon>
    </lineage>
</organism>
<dbReference type="PANTHER" id="PTHR32347:SF29">
    <property type="entry name" value="UPF0194 MEMBRANE PROTEIN YBHG"/>
    <property type="match status" value="1"/>
</dbReference>
<evidence type="ECO:0000256" key="4">
    <source>
        <dbReference type="ARBA" id="ARBA00022764"/>
    </source>
</evidence>
<feature type="domain" description="CusB-like beta-barrel" evidence="7">
    <location>
        <begin position="240"/>
        <end position="327"/>
    </location>
</feature>
<evidence type="ECO:0000256" key="1">
    <source>
        <dbReference type="ARBA" id="ARBA00004418"/>
    </source>
</evidence>
<dbReference type="OrthoDB" id="9778236at2"/>
<dbReference type="PANTHER" id="PTHR32347">
    <property type="entry name" value="EFFLUX SYSTEM COMPONENT YKNX-RELATED"/>
    <property type="match status" value="1"/>
</dbReference>
<evidence type="ECO:0000256" key="5">
    <source>
        <dbReference type="ARBA" id="ARBA00023054"/>
    </source>
</evidence>
<evidence type="ECO:0000259" key="7">
    <source>
        <dbReference type="Pfam" id="PF25954"/>
    </source>
</evidence>
<keyword evidence="3" id="KW-0732">Signal</keyword>
<gene>
    <name evidence="8" type="ORF">CKA38_11700</name>
</gene>
<dbReference type="Gene3D" id="2.40.30.170">
    <property type="match status" value="1"/>
</dbReference>
<dbReference type="RefSeq" id="WP_108825639.1">
    <property type="nucleotide sequence ID" value="NZ_CP023004.1"/>
</dbReference>
<dbReference type="AlphaFoldDB" id="A0A2U8E5I7"/>
<accession>A0A2U8E5I7</accession>
<dbReference type="Gene3D" id="2.40.50.100">
    <property type="match status" value="1"/>
</dbReference>
<feature type="domain" description="YbhG-like alpha-helical hairpin" evidence="6">
    <location>
        <begin position="75"/>
        <end position="203"/>
    </location>
</feature>
<evidence type="ECO:0000256" key="3">
    <source>
        <dbReference type="ARBA" id="ARBA00022729"/>
    </source>
</evidence>
<dbReference type="KEGG" id="elut:CKA38_11700"/>